<keyword evidence="2" id="KW-0521">NADP</keyword>
<evidence type="ECO:0000313" key="5">
    <source>
        <dbReference type="EMBL" id="RKQ85044.1"/>
    </source>
</evidence>
<dbReference type="InterPro" id="IPR023210">
    <property type="entry name" value="NADP_OxRdtase_dom"/>
</dbReference>
<proteinExistence type="inferred from homology"/>
<keyword evidence="6" id="KW-1185">Reference proteome</keyword>
<reference evidence="5 6" key="1">
    <citation type="submission" date="2018-10" db="EMBL/GenBank/DDBJ databases">
        <title>Genomic Encyclopedia of Archaeal and Bacterial Type Strains, Phase II (KMG-II): from individual species to whole genera.</title>
        <authorList>
            <person name="Goeker M."/>
        </authorList>
    </citation>
    <scope>NUCLEOTIDE SEQUENCE [LARGE SCALE GENOMIC DNA]</scope>
    <source>
        <strain evidence="5 6">DSM 14954</strain>
    </source>
</reference>
<accession>A0A660KVH3</accession>
<dbReference type="SUPFAM" id="SSF51430">
    <property type="entry name" value="NAD(P)-linked oxidoreductase"/>
    <property type="match status" value="1"/>
</dbReference>
<dbReference type="FunFam" id="3.20.20.100:FF:000004">
    <property type="entry name" value="Oxidoreductase, aldo/keto reductase"/>
    <property type="match status" value="1"/>
</dbReference>
<dbReference type="PANTHER" id="PTHR43150:SF2">
    <property type="entry name" value="HYPERKINETIC, ISOFORM M"/>
    <property type="match status" value="1"/>
</dbReference>
<evidence type="ECO:0000256" key="2">
    <source>
        <dbReference type="ARBA" id="ARBA00022857"/>
    </source>
</evidence>
<sequence length="316" mass="34358">MIEQRELGDSGLEVSSVALGSWLTYSGGIGREQTEACTRAAFDAGITLFDTANVYGTGAAETAWGEILRDYPRDAYVLATKVYFPMGPRDRGLSRTQILKQIDGSLARLQTDFVDLYQCHRYDDTVPLEETMGALTEVVEAGKARFIGFSEWPADRIEAALALPGVAKFVSSQPQYSALWRRPEAEVIPVCEANGISQIVWSPLAQGVLTGKYLPGHKVPADSRAANKTMNRFIQQWLDDATLTAVQALRPIADQAGVKLSQLALAWVLHQRNVTSVIVGATRPEQVHENAAAADVRLTPDTLAAIDEVLRTAAVS</sequence>
<protein>
    <submittedName>
        <fullName evidence="5">Aryl-alcohol dehydrogenase-like predicted oxidoreductase</fullName>
    </submittedName>
</protein>
<dbReference type="GO" id="GO:0016491">
    <property type="term" value="F:oxidoreductase activity"/>
    <property type="evidence" value="ECO:0007669"/>
    <property type="project" value="UniProtKB-KW"/>
</dbReference>
<dbReference type="Gene3D" id="3.20.20.100">
    <property type="entry name" value="NADP-dependent oxidoreductase domain"/>
    <property type="match status" value="1"/>
</dbReference>
<dbReference type="GO" id="GO:0005829">
    <property type="term" value="C:cytosol"/>
    <property type="evidence" value="ECO:0007669"/>
    <property type="project" value="UniProtKB-ARBA"/>
</dbReference>
<evidence type="ECO:0000313" key="6">
    <source>
        <dbReference type="Proteomes" id="UP000278962"/>
    </source>
</evidence>
<evidence type="ECO:0000259" key="4">
    <source>
        <dbReference type="Pfam" id="PF00248"/>
    </source>
</evidence>
<gene>
    <name evidence="5" type="ORF">C8N24_6678</name>
</gene>
<name>A0A660KVH3_9ACTN</name>
<comment type="similarity">
    <text evidence="1">Belongs to the shaker potassium channel beta subunit family.</text>
</comment>
<feature type="domain" description="NADP-dependent oxidoreductase" evidence="4">
    <location>
        <begin position="18"/>
        <end position="310"/>
    </location>
</feature>
<keyword evidence="3" id="KW-0560">Oxidoreductase</keyword>
<dbReference type="EMBL" id="RBIL01000003">
    <property type="protein sequence ID" value="RKQ85044.1"/>
    <property type="molecule type" value="Genomic_DNA"/>
</dbReference>
<dbReference type="Pfam" id="PF00248">
    <property type="entry name" value="Aldo_ket_red"/>
    <property type="match status" value="1"/>
</dbReference>
<dbReference type="InterPro" id="IPR036812">
    <property type="entry name" value="NAD(P)_OxRdtase_dom_sf"/>
</dbReference>
<dbReference type="PANTHER" id="PTHR43150">
    <property type="entry name" value="HYPERKINETIC, ISOFORM M"/>
    <property type="match status" value="1"/>
</dbReference>
<organism evidence="5 6">
    <name type="scientific">Solirubrobacter pauli</name>
    <dbReference type="NCBI Taxonomy" id="166793"/>
    <lineage>
        <taxon>Bacteria</taxon>
        <taxon>Bacillati</taxon>
        <taxon>Actinomycetota</taxon>
        <taxon>Thermoleophilia</taxon>
        <taxon>Solirubrobacterales</taxon>
        <taxon>Solirubrobacteraceae</taxon>
        <taxon>Solirubrobacter</taxon>
    </lineage>
</organism>
<dbReference type="CDD" id="cd19074">
    <property type="entry name" value="Aldo_ket_red_shaker-like"/>
    <property type="match status" value="1"/>
</dbReference>
<evidence type="ECO:0000256" key="3">
    <source>
        <dbReference type="ARBA" id="ARBA00023002"/>
    </source>
</evidence>
<dbReference type="InterPro" id="IPR005399">
    <property type="entry name" value="K_chnl_volt-dep_bsu_KCNAB-rel"/>
</dbReference>
<dbReference type="Proteomes" id="UP000278962">
    <property type="component" value="Unassembled WGS sequence"/>
</dbReference>
<dbReference type="AlphaFoldDB" id="A0A660KVH3"/>
<evidence type="ECO:0000256" key="1">
    <source>
        <dbReference type="ARBA" id="ARBA00006515"/>
    </source>
</evidence>
<comment type="caution">
    <text evidence="5">The sequence shown here is derived from an EMBL/GenBank/DDBJ whole genome shotgun (WGS) entry which is preliminary data.</text>
</comment>